<reference evidence="11" key="2">
    <citation type="journal article" date="2018" name="ISME J.">
        <title>A dynamic microbial community with high functional redundancy inhabits the cold, oxic subseafloor aquifer.</title>
        <authorList>
            <person name="Tully B.J."/>
            <person name="Wheat C.G."/>
            <person name="Glazer B.T."/>
            <person name="Huber J.A."/>
        </authorList>
    </citation>
    <scope>NUCLEOTIDE SEQUENCE</scope>
    <source>
        <strain evidence="11">NORP83</strain>
    </source>
</reference>
<keyword evidence="5" id="KW-0717">Septation</keyword>
<evidence type="ECO:0000256" key="4">
    <source>
        <dbReference type="ARBA" id="ARBA00022618"/>
    </source>
</evidence>
<dbReference type="GO" id="GO:0000921">
    <property type="term" value="P:septin ring assembly"/>
    <property type="evidence" value="ECO:0007669"/>
    <property type="project" value="TreeGrafter"/>
</dbReference>
<accession>A0A2A4Z5H1</accession>
<dbReference type="GO" id="GO:0030428">
    <property type="term" value="C:cell septum"/>
    <property type="evidence" value="ECO:0007669"/>
    <property type="project" value="TreeGrafter"/>
</dbReference>
<comment type="caution">
    <text evidence="11">The sequence shown here is derived from an EMBL/GenBank/DDBJ whole genome shotgun (WGS) entry which is preliminary data.</text>
</comment>
<name>A0A2A4Z5H1_9PROT</name>
<evidence type="ECO:0000256" key="6">
    <source>
        <dbReference type="ARBA" id="ARBA00023306"/>
    </source>
</evidence>
<dbReference type="PANTHER" id="PTHR34981">
    <property type="entry name" value="CELL DIVISION PROTEIN ZAPA"/>
    <property type="match status" value="1"/>
</dbReference>
<dbReference type="AlphaFoldDB" id="A0A2A4Z5H1"/>
<evidence type="ECO:0000313" key="11">
    <source>
        <dbReference type="EMBL" id="PCJ02161.1"/>
    </source>
</evidence>
<dbReference type="PANTHER" id="PTHR34981:SF1">
    <property type="entry name" value="CELL DIVISION PROTEIN ZAPA"/>
    <property type="match status" value="1"/>
</dbReference>
<keyword evidence="3" id="KW-0963">Cytoplasm</keyword>
<dbReference type="InterPro" id="IPR007838">
    <property type="entry name" value="Cell_div_ZapA-like"/>
</dbReference>
<organism evidence="11">
    <name type="scientific">OCS116 cluster bacterium</name>
    <dbReference type="NCBI Taxonomy" id="2030921"/>
    <lineage>
        <taxon>Bacteria</taxon>
        <taxon>Pseudomonadati</taxon>
        <taxon>Pseudomonadota</taxon>
        <taxon>Alphaproteobacteria</taxon>
        <taxon>OCS116 cluster</taxon>
    </lineage>
</organism>
<dbReference type="GO" id="GO:0005829">
    <property type="term" value="C:cytosol"/>
    <property type="evidence" value="ECO:0007669"/>
    <property type="project" value="TreeGrafter"/>
</dbReference>
<gene>
    <name evidence="11" type="ORF">COB13_06110</name>
</gene>
<dbReference type="GO" id="GO:0032153">
    <property type="term" value="C:cell division site"/>
    <property type="evidence" value="ECO:0007669"/>
    <property type="project" value="TreeGrafter"/>
</dbReference>
<keyword evidence="10" id="KW-0175">Coiled coil</keyword>
<evidence type="ECO:0000256" key="3">
    <source>
        <dbReference type="ARBA" id="ARBA00022490"/>
    </source>
</evidence>
<evidence type="ECO:0000256" key="9">
    <source>
        <dbReference type="ARBA" id="ARBA00033158"/>
    </source>
</evidence>
<keyword evidence="4" id="KW-0132">Cell division</keyword>
<evidence type="ECO:0000256" key="2">
    <source>
        <dbReference type="ARBA" id="ARBA00015195"/>
    </source>
</evidence>
<evidence type="ECO:0000256" key="10">
    <source>
        <dbReference type="SAM" id="Coils"/>
    </source>
</evidence>
<evidence type="ECO:0000256" key="8">
    <source>
        <dbReference type="ARBA" id="ARBA00026068"/>
    </source>
</evidence>
<evidence type="ECO:0000256" key="7">
    <source>
        <dbReference type="ARBA" id="ARBA00024910"/>
    </source>
</evidence>
<dbReference type="EMBL" id="NVUS01000005">
    <property type="protein sequence ID" value="PCJ02161.1"/>
    <property type="molecule type" value="Genomic_DNA"/>
</dbReference>
<comment type="subcellular location">
    <subcellularLocation>
        <location evidence="1">Cytoplasm</location>
    </subcellularLocation>
</comment>
<dbReference type="Gene3D" id="3.30.160.880">
    <property type="entry name" value="Cell division protein ZapA protomer, N-terminal domain"/>
    <property type="match status" value="1"/>
</dbReference>
<keyword evidence="6" id="KW-0131">Cell cycle</keyword>
<proteinExistence type="predicted"/>
<dbReference type="InterPro" id="IPR036192">
    <property type="entry name" value="Cell_div_ZapA-like_sf"/>
</dbReference>
<evidence type="ECO:0000256" key="1">
    <source>
        <dbReference type="ARBA" id="ARBA00004496"/>
    </source>
</evidence>
<comment type="function">
    <text evidence="7">Activator of cell division through the inhibition of FtsZ GTPase activity, therefore promoting FtsZ assembly into bundles of protofilaments necessary for the formation of the division Z ring. It is recruited early at mid-cell but it is not essential for cell division.</text>
</comment>
<reference key="1">
    <citation type="submission" date="2017-08" db="EMBL/GenBank/DDBJ databases">
        <title>A dynamic microbial community with high functional redundancy inhabits the cold, oxic subseafloor aquifer.</title>
        <authorList>
            <person name="Tully B.J."/>
            <person name="Wheat C.G."/>
            <person name="Glazer B.T."/>
            <person name="Huber J.A."/>
        </authorList>
    </citation>
    <scope>NUCLEOTIDE SEQUENCE [LARGE SCALE GENOMIC DNA]</scope>
</reference>
<protein>
    <recommendedName>
        <fullName evidence="2">Cell division protein ZapA</fullName>
    </recommendedName>
    <alternativeName>
        <fullName evidence="9">Z ring-associated protein ZapA</fullName>
    </alternativeName>
</protein>
<dbReference type="InterPro" id="IPR042233">
    <property type="entry name" value="Cell_div_ZapA_N"/>
</dbReference>
<feature type="coiled-coil region" evidence="10">
    <location>
        <begin position="70"/>
        <end position="122"/>
    </location>
</feature>
<dbReference type="GO" id="GO:0000917">
    <property type="term" value="P:division septum assembly"/>
    <property type="evidence" value="ECO:0007669"/>
    <property type="project" value="UniProtKB-KW"/>
</dbReference>
<dbReference type="Pfam" id="PF05164">
    <property type="entry name" value="ZapA"/>
    <property type="match status" value="1"/>
</dbReference>
<dbReference type="GO" id="GO:0043093">
    <property type="term" value="P:FtsZ-dependent cytokinesis"/>
    <property type="evidence" value="ECO:0007669"/>
    <property type="project" value="TreeGrafter"/>
</dbReference>
<sequence>MAEVIVTVNGRAFPISCNPGEENHISELAEYLDVRVRQFRDTGTVHGDSKLFLLAGLTAADELFEAVGRLEALEQEVQSLKRFYDMTNKEKHAAEANIAQVLDQVAERVQKLTEQVEGNVNRDAVIPS</sequence>
<evidence type="ECO:0000256" key="5">
    <source>
        <dbReference type="ARBA" id="ARBA00023210"/>
    </source>
</evidence>
<dbReference type="SUPFAM" id="SSF102829">
    <property type="entry name" value="Cell division protein ZapA-like"/>
    <property type="match status" value="1"/>
</dbReference>
<comment type="subunit">
    <text evidence="8">Homodimer. Interacts with FtsZ.</text>
</comment>